<dbReference type="GO" id="GO:0030170">
    <property type="term" value="F:pyridoxal phosphate binding"/>
    <property type="evidence" value="ECO:0007669"/>
    <property type="project" value="InterPro"/>
</dbReference>
<protein>
    <recommendedName>
        <fullName evidence="7">Aminotransferase</fullName>
        <ecNumber evidence="7">2.6.1.-</ecNumber>
    </recommendedName>
</protein>
<dbReference type="InterPro" id="IPR004839">
    <property type="entry name" value="Aminotransferase_I/II_large"/>
</dbReference>
<dbReference type="Pfam" id="PF00155">
    <property type="entry name" value="Aminotran_1_2"/>
    <property type="match status" value="1"/>
</dbReference>
<accession>A0A371NCW8</accession>
<evidence type="ECO:0000256" key="2">
    <source>
        <dbReference type="ARBA" id="ARBA00007441"/>
    </source>
</evidence>
<dbReference type="InterPro" id="IPR015422">
    <property type="entry name" value="PyrdxlP-dep_Trfase_small"/>
</dbReference>
<evidence type="ECO:0000256" key="5">
    <source>
        <dbReference type="ARBA" id="ARBA00022679"/>
    </source>
</evidence>
<dbReference type="InterPro" id="IPR050596">
    <property type="entry name" value="AspAT/PAT-like"/>
</dbReference>
<dbReference type="InterPro" id="IPR015424">
    <property type="entry name" value="PyrdxlP-dep_Trfase"/>
</dbReference>
<evidence type="ECO:0000256" key="4">
    <source>
        <dbReference type="ARBA" id="ARBA00022576"/>
    </source>
</evidence>
<comment type="similarity">
    <text evidence="2 7">Belongs to the class-I pyridoxal-phosphate-dependent aminotransferase family.</text>
</comment>
<sequence length="385" mass="43106">MISPKKYAKAAKVPPNGFKTSNEFFNYVFKDKEMIWMGQNTNHLHDHSEIAEAMIECINEGSYCKYPPPEGFPELKELVLKDLGLGDDFEALITAGGTESLYLCMNDILEPEDNAITCDPGYLIIDNFASRFACSVKSVPIYSSECDYKLTPDLVLENMDRDTRLISLIDPLNPLGSSYTRDEIKAFADIAVDHDVYLLHDITYRDFAREHHLAAEYAPEHTVTVYSFSKICGMAGLRIGAIVATSDIIESVKGIVINDLGTNVVSQAGAIAALKSKAKWVERIRNETLGNQKIIKAAVDEVEGAFLPVYPSNGNMMAIDVYETGVNPVDLTDYLLKRKIFVRQGAYTSKIFGDRYIRLSFSIPREQVEIFAENFVDVMEFLRPS</sequence>
<keyword evidence="4 7" id="KW-0032">Aminotransferase</keyword>
<comment type="caution">
    <text evidence="9">The sequence shown here is derived from an EMBL/GenBank/DDBJ whole genome shotgun (WGS) entry which is preliminary data.</text>
</comment>
<keyword evidence="5 7" id="KW-0808">Transferase</keyword>
<keyword evidence="6" id="KW-0663">Pyridoxal phosphate</keyword>
<evidence type="ECO:0000313" key="10">
    <source>
        <dbReference type="Proteomes" id="UP000256864"/>
    </source>
</evidence>
<dbReference type="Gene3D" id="3.40.640.10">
    <property type="entry name" value="Type I PLP-dependent aspartate aminotransferase-like (Major domain)"/>
    <property type="match status" value="1"/>
</dbReference>
<gene>
    <name evidence="9" type="ORF">C7452_1218</name>
</gene>
<dbReference type="AlphaFoldDB" id="A0A371NCW8"/>
<comment type="subunit">
    <text evidence="3">Homodimer.</text>
</comment>
<dbReference type="RefSeq" id="WP_115892582.1">
    <property type="nucleotide sequence ID" value="NZ_QREL01000002.1"/>
</dbReference>
<dbReference type="GO" id="GO:0006520">
    <property type="term" value="P:amino acid metabolic process"/>
    <property type="evidence" value="ECO:0007669"/>
    <property type="project" value="InterPro"/>
</dbReference>
<organism evidence="9 10">
    <name type="scientific">Methanothermobacter defluvii</name>
    <dbReference type="NCBI Taxonomy" id="49339"/>
    <lineage>
        <taxon>Archaea</taxon>
        <taxon>Methanobacteriati</taxon>
        <taxon>Methanobacteriota</taxon>
        <taxon>Methanomada group</taxon>
        <taxon>Methanobacteria</taxon>
        <taxon>Methanobacteriales</taxon>
        <taxon>Methanobacteriaceae</taxon>
        <taxon>Methanothermobacter</taxon>
    </lineage>
</organism>
<proteinExistence type="inferred from homology"/>
<dbReference type="InterPro" id="IPR015421">
    <property type="entry name" value="PyrdxlP-dep_Trfase_major"/>
</dbReference>
<evidence type="ECO:0000256" key="7">
    <source>
        <dbReference type="RuleBase" id="RU000481"/>
    </source>
</evidence>
<dbReference type="EC" id="2.6.1.-" evidence="7"/>
<dbReference type="Gene3D" id="3.90.1150.10">
    <property type="entry name" value="Aspartate Aminotransferase, domain 1"/>
    <property type="match status" value="1"/>
</dbReference>
<evidence type="ECO:0000313" key="9">
    <source>
        <dbReference type="EMBL" id="REE26260.1"/>
    </source>
</evidence>
<comment type="cofactor">
    <cofactor evidence="1 7">
        <name>pyridoxal 5'-phosphate</name>
        <dbReference type="ChEBI" id="CHEBI:597326"/>
    </cofactor>
</comment>
<name>A0A371NCW8_9EURY</name>
<dbReference type="PANTHER" id="PTHR46383">
    <property type="entry name" value="ASPARTATE AMINOTRANSFERASE"/>
    <property type="match status" value="1"/>
</dbReference>
<keyword evidence="10" id="KW-1185">Reference proteome</keyword>
<dbReference type="Proteomes" id="UP000256864">
    <property type="component" value="Unassembled WGS sequence"/>
</dbReference>
<dbReference type="PANTHER" id="PTHR46383:SF1">
    <property type="entry name" value="ASPARTATE AMINOTRANSFERASE"/>
    <property type="match status" value="1"/>
</dbReference>
<dbReference type="GO" id="GO:0008483">
    <property type="term" value="F:transaminase activity"/>
    <property type="evidence" value="ECO:0007669"/>
    <property type="project" value="UniProtKB-KW"/>
</dbReference>
<evidence type="ECO:0000259" key="8">
    <source>
        <dbReference type="Pfam" id="PF00155"/>
    </source>
</evidence>
<dbReference type="EMBL" id="QREL01000002">
    <property type="protein sequence ID" value="REE26260.1"/>
    <property type="molecule type" value="Genomic_DNA"/>
</dbReference>
<dbReference type="InterPro" id="IPR004838">
    <property type="entry name" value="NHTrfase_class1_PyrdxlP-BS"/>
</dbReference>
<evidence type="ECO:0000256" key="6">
    <source>
        <dbReference type="ARBA" id="ARBA00022898"/>
    </source>
</evidence>
<dbReference type="NCBIfam" id="NF004870">
    <property type="entry name" value="PRK06225.1"/>
    <property type="match status" value="1"/>
</dbReference>
<feature type="domain" description="Aminotransferase class I/classII large" evidence="8">
    <location>
        <begin position="33"/>
        <end position="374"/>
    </location>
</feature>
<evidence type="ECO:0000256" key="1">
    <source>
        <dbReference type="ARBA" id="ARBA00001933"/>
    </source>
</evidence>
<evidence type="ECO:0000256" key="3">
    <source>
        <dbReference type="ARBA" id="ARBA00011738"/>
    </source>
</evidence>
<reference evidence="9 10" key="1">
    <citation type="submission" date="2018-07" db="EMBL/GenBank/DDBJ databases">
        <title>Genomic Encyclopedia of Type Strains, Phase IV (KMG-IV): sequencing the most valuable type-strain genomes for metagenomic binning, comparative biology and taxonomic classification.</title>
        <authorList>
            <person name="Goeker M."/>
        </authorList>
    </citation>
    <scope>NUCLEOTIDE SEQUENCE [LARGE SCALE GENOMIC DNA]</scope>
    <source>
        <strain evidence="9 10">DSM 7466</strain>
    </source>
</reference>
<dbReference type="SUPFAM" id="SSF53383">
    <property type="entry name" value="PLP-dependent transferases"/>
    <property type="match status" value="1"/>
</dbReference>
<dbReference type="PROSITE" id="PS00105">
    <property type="entry name" value="AA_TRANSFER_CLASS_1"/>
    <property type="match status" value="1"/>
</dbReference>
<dbReference type="CDD" id="cd00609">
    <property type="entry name" value="AAT_like"/>
    <property type="match status" value="1"/>
</dbReference>